<dbReference type="GO" id="GO:0035556">
    <property type="term" value="P:intracellular signal transduction"/>
    <property type="evidence" value="ECO:0007669"/>
    <property type="project" value="InterPro"/>
</dbReference>
<evidence type="ECO:0000256" key="7">
    <source>
        <dbReference type="ARBA" id="ARBA00023180"/>
    </source>
</evidence>
<keyword evidence="5" id="KW-1133">Transmembrane helix</keyword>
<evidence type="ECO:0000256" key="11">
    <source>
        <dbReference type="SAM" id="MobiDB-lite"/>
    </source>
</evidence>
<keyword evidence="6" id="KW-0472">Membrane</keyword>
<dbReference type="PANTHER" id="PTHR11920:SF501">
    <property type="entry name" value="GUANYLATE CYCLASE 32E"/>
    <property type="match status" value="1"/>
</dbReference>
<keyword evidence="10" id="KW-0175">Coiled coil</keyword>
<feature type="domain" description="Guanylate cyclase" evidence="12">
    <location>
        <begin position="161"/>
        <end position="210"/>
    </location>
</feature>
<keyword evidence="7" id="KW-0325">Glycoprotein</keyword>
<dbReference type="EMBL" id="UYYA01004875">
    <property type="protein sequence ID" value="VDM63630.1"/>
    <property type="molecule type" value="Genomic_DNA"/>
</dbReference>
<evidence type="ECO:0000256" key="1">
    <source>
        <dbReference type="ARBA" id="ARBA00001436"/>
    </source>
</evidence>
<feature type="region of interest" description="Disordered" evidence="11">
    <location>
        <begin position="315"/>
        <end position="351"/>
    </location>
</feature>
<name>A0A158PM07_ANGCS</name>
<dbReference type="SMART" id="SM00044">
    <property type="entry name" value="CYCc"/>
    <property type="match status" value="1"/>
</dbReference>
<dbReference type="GO" id="GO:0001653">
    <property type="term" value="F:peptide receptor activity"/>
    <property type="evidence" value="ECO:0007669"/>
    <property type="project" value="TreeGrafter"/>
</dbReference>
<dbReference type="PROSITE" id="PS50088">
    <property type="entry name" value="ANK_REPEAT"/>
    <property type="match status" value="1"/>
</dbReference>
<sequence length="432" mass="48175">MPHSRRWLAEEDLARQEGEDATSRRTTSMDHRLGSPALRKTKTSKHLLWTAPEIIRGEADPLGTQEGDVYRQQNLMNHVMKTLKIYASSLEAQVEERMDELKEEKKKSDALSQVAERLKLGQKVEPESREIVTVFFSDVVGFTTIASKDSPMQSSHIYIYKNFRVPYLPSEKVNIRVGLHSGPVVAGVVGIAMPRYGLFGDTVNTASHVVEWLLALQPSSMNSASHAGRTCLHLAAAQGNLEMVVLLCTKGCFVNSPMLYKDNLYTPLDVAQRKNHEVVVDYLSKKYEAKSAAEIPEEERQKNRLTFEEQLVQDKALMPPRSGGKDKASVESSAEVQAGGTKAPQLDSSPGIDEEFEVTNCSYNARALAFDCSIEGLLMQARRKRYDAISLAETRRRHPLNAFMPQERNCSLELATVEESAASTLSSTRVCR</sequence>
<dbReference type="PANTHER" id="PTHR11920">
    <property type="entry name" value="GUANYLYL CYCLASE"/>
    <property type="match status" value="1"/>
</dbReference>
<dbReference type="PROSITE" id="PS50125">
    <property type="entry name" value="GUANYLATE_CYCLASE_2"/>
    <property type="match status" value="2"/>
</dbReference>
<comment type="catalytic activity">
    <reaction evidence="1">
        <text>GTP = 3',5'-cyclic GMP + diphosphate</text>
        <dbReference type="Rhea" id="RHEA:13665"/>
        <dbReference type="ChEBI" id="CHEBI:33019"/>
        <dbReference type="ChEBI" id="CHEBI:37565"/>
        <dbReference type="ChEBI" id="CHEBI:57746"/>
        <dbReference type="EC" id="4.6.1.2"/>
    </reaction>
</comment>
<protein>
    <submittedName>
        <fullName evidence="15">ANK_REP_REGION domain-containing protein</fullName>
    </submittedName>
</protein>
<dbReference type="SMART" id="SM00248">
    <property type="entry name" value="ANK"/>
    <property type="match status" value="2"/>
</dbReference>
<dbReference type="STRING" id="334426.A0A158PM07"/>
<evidence type="ECO:0000256" key="8">
    <source>
        <dbReference type="ARBA" id="ARBA00023239"/>
    </source>
</evidence>
<keyword evidence="8" id="KW-0456">Lyase</keyword>
<accession>A0A158PM07</accession>
<feature type="domain" description="Guanylate cyclase" evidence="12">
    <location>
        <begin position="133"/>
        <end position="153"/>
    </location>
</feature>
<evidence type="ECO:0000259" key="12">
    <source>
        <dbReference type="PROSITE" id="PS50125"/>
    </source>
</evidence>
<keyword evidence="14" id="KW-1185">Reference proteome</keyword>
<evidence type="ECO:0000256" key="4">
    <source>
        <dbReference type="ARBA" id="ARBA00022741"/>
    </source>
</evidence>
<dbReference type="Pfam" id="PF00023">
    <property type="entry name" value="Ank"/>
    <property type="match status" value="1"/>
</dbReference>
<evidence type="ECO:0000256" key="5">
    <source>
        <dbReference type="ARBA" id="ARBA00022989"/>
    </source>
</evidence>
<dbReference type="GO" id="GO:0004016">
    <property type="term" value="F:adenylate cyclase activity"/>
    <property type="evidence" value="ECO:0007669"/>
    <property type="project" value="TreeGrafter"/>
</dbReference>
<evidence type="ECO:0000256" key="9">
    <source>
        <dbReference type="PROSITE-ProRule" id="PRU00023"/>
    </source>
</evidence>
<gene>
    <name evidence="13" type="ORF">ACOC_LOCUS12045</name>
</gene>
<evidence type="ECO:0000313" key="13">
    <source>
        <dbReference type="EMBL" id="VDM63630.1"/>
    </source>
</evidence>
<evidence type="ECO:0000313" key="14">
    <source>
        <dbReference type="Proteomes" id="UP000267027"/>
    </source>
</evidence>
<dbReference type="InterPro" id="IPR036770">
    <property type="entry name" value="Ankyrin_rpt-contain_sf"/>
</dbReference>
<dbReference type="Pfam" id="PF00211">
    <property type="entry name" value="Guanylate_cyc"/>
    <property type="match status" value="1"/>
</dbReference>
<evidence type="ECO:0000256" key="6">
    <source>
        <dbReference type="ARBA" id="ARBA00023136"/>
    </source>
</evidence>
<evidence type="ECO:0000256" key="10">
    <source>
        <dbReference type="SAM" id="Coils"/>
    </source>
</evidence>
<feature type="coiled-coil region" evidence="10">
    <location>
        <begin position="87"/>
        <end position="118"/>
    </location>
</feature>
<dbReference type="InterPro" id="IPR050401">
    <property type="entry name" value="Cyclic_nucleotide_synthase"/>
</dbReference>
<dbReference type="GO" id="GO:0000166">
    <property type="term" value="F:nucleotide binding"/>
    <property type="evidence" value="ECO:0007669"/>
    <property type="project" value="UniProtKB-KW"/>
</dbReference>
<dbReference type="WBParaSite" id="ACOC_0001204401-mRNA-1">
    <property type="protein sequence ID" value="ACOC_0001204401-mRNA-1"/>
    <property type="gene ID" value="ACOC_0001204401"/>
</dbReference>
<evidence type="ECO:0000256" key="2">
    <source>
        <dbReference type="ARBA" id="ARBA00004370"/>
    </source>
</evidence>
<dbReference type="Proteomes" id="UP000267027">
    <property type="component" value="Unassembled WGS sequence"/>
</dbReference>
<dbReference type="InterPro" id="IPR002110">
    <property type="entry name" value="Ankyrin_rpt"/>
</dbReference>
<dbReference type="GO" id="GO:0005886">
    <property type="term" value="C:plasma membrane"/>
    <property type="evidence" value="ECO:0007669"/>
    <property type="project" value="TreeGrafter"/>
</dbReference>
<dbReference type="SUPFAM" id="SSF48403">
    <property type="entry name" value="Ankyrin repeat"/>
    <property type="match status" value="1"/>
</dbReference>
<dbReference type="Gene3D" id="3.30.70.1230">
    <property type="entry name" value="Nucleotide cyclase"/>
    <property type="match status" value="2"/>
</dbReference>
<keyword evidence="9" id="KW-0040">ANK repeat</keyword>
<organism evidence="15">
    <name type="scientific">Angiostrongylus costaricensis</name>
    <name type="common">Nematode worm</name>
    <dbReference type="NCBI Taxonomy" id="334426"/>
    <lineage>
        <taxon>Eukaryota</taxon>
        <taxon>Metazoa</taxon>
        <taxon>Ecdysozoa</taxon>
        <taxon>Nematoda</taxon>
        <taxon>Chromadorea</taxon>
        <taxon>Rhabditida</taxon>
        <taxon>Rhabditina</taxon>
        <taxon>Rhabditomorpha</taxon>
        <taxon>Strongyloidea</taxon>
        <taxon>Metastrongylidae</taxon>
        <taxon>Angiostrongylus</taxon>
    </lineage>
</organism>
<reference evidence="15" key="1">
    <citation type="submission" date="2016-04" db="UniProtKB">
        <authorList>
            <consortium name="WormBaseParasite"/>
        </authorList>
    </citation>
    <scope>IDENTIFICATION</scope>
</reference>
<dbReference type="SUPFAM" id="SSF55073">
    <property type="entry name" value="Nucleotide cyclase"/>
    <property type="match status" value="1"/>
</dbReference>
<dbReference type="InterPro" id="IPR029787">
    <property type="entry name" value="Nucleotide_cyclase"/>
</dbReference>
<feature type="repeat" description="ANK" evidence="9">
    <location>
        <begin position="227"/>
        <end position="255"/>
    </location>
</feature>
<keyword evidence="3" id="KW-0812">Transmembrane</keyword>
<keyword evidence="4" id="KW-0547">Nucleotide-binding</keyword>
<comment type="subcellular location">
    <subcellularLocation>
        <location evidence="2">Membrane</location>
    </subcellularLocation>
</comment>
<dbReference type="GO" id="GO:0007168">
    <property type="term" value="P:receptor guanylyl cyclase signaling pathway"/>
    <property type="evidence" value="ECO:0007669"/>
    <property type="project" value="TreeGrafter"/>
</dbReference>
<dbReference type="GO" id="GO:0004383">
    <property type="term" value="F:guanylate cyclase activity"/>
    <property type="evidence" value="ECO:0007669"/>
    <property type="project" value="UniProtKB-EC"/>
</dbReference>
<proteinExistence type="predicted"/>
<evidence type="ECO:0000313" key="15">
    <source>
        <dbReference type="WBParaSite" id="ACOC_0001204401-mRNA-1"/>
    </source>
</evidence>
<reference evidence="13 14" key="2">
    <citation type="submission" date="2018-11" db="EMBL/GenBank/DDBJ databases">
        <authorList>
            <consortium name="Pathogen Informatics"/>
        </authorList>
    </citation>
    <scope>NUCLEOTIDE SEQUENCE [LARGE SCALE GENOMIC DNA]</scope>
    <source>
        <strain evidence="13 14">Costa Rica</strain>
    </source>
</reference>
<dbReference type="PROSITE" id="PS50297">
    <property type="entry name" value="ANK_REP_REGION"/>
    <property type="match status" value="1"/>
</dbReference>
<dbReference type="OrthoDB" id="10258888at2759"/>
<dbReference type="AlphaFoldDB" id="A0A158PM07"/>
<dbReference type="InterPro" id="IPR001054">
    <property type="entry name" value="A/G_cyclase"/>
</dbReference>
<evidence type="ECO:0000256" key="3">
    <source>
        <dbReference type="ARBA" id="ARBA00022692"/>
    </source>
</evidence>
<dbReference type="CDD" id="cd07302">
    <property type="entry name" value="CHD"/>
    <property type="match status" value="1"/>
</dbReference>
<dbReference type="Gene3D" id="1.25.40.20">
    <property type="entry name" value="Ankyrin repeat-containing domain"/>
    <property type="match status" value="1"/>
</dbReference>